<gene>
    <name evidence="4" type="ORF">VHEMI02949</name>
</gene>
<sequence>MSRQLWSDAGIAPIPIKRTTALLLVDNQYGFRNVAAFGTSVSNSNHEENTAKLLEAFRKTSSLPQAKRPLVIHAQHRAPWSDSPVFPGHEGPYGVNGETRRGVDWAEYSRPRLWNEEQKKYFFVEQFHEAKVDTGNVPSEQDEVFLTSHGHSLFINAHLQTILNKHAIKTLIIAGMPLEYAVSTAVRTAQNLALTGHWGGRGNMEDVDFAKLWTDGEGIYLEAAEKTDENGGFDVDMPRIILVEDAVRAFGKEGLPAEVVHAVHVDSLKHFAEVRKTDDIISALKEV</sequence>
<dbReference type="PANTHER" id="PTHR43540:SF1">
    <property type="entry name" value="ISOCHORISMATASE HYDROLASE"/>
    <property type="match status" value="1"/>
</dbReference>
<dbReference type="Proteomes" id="UP000039046">
    <property type="component" value="Unassembled WGS sequence"/>
</dbReference>
<dbReference type="EMBL" id="CDHN01000001">
    <property type="protein sequence ID" value="CEJ82908.1"/>
    <property type="molecule type" value="Genomic_DNA"/>
</dbReference>
<dbReference type="PANTHER" id="PTHR43540">
    <property type="entry name" value="PEROXYUREIDOACRYLATE/UREIDOACRYLATE AMIDOHYDROLASE-RELATED"/>
    <property type="match status" value="1"/>
</dbReference>
<organism evidence="4 5">
    <name type="scientific">[Torrubiella] hemipterigena</name>
    <dbReference type="NCBI Taxonomy" id="1531966"/>
    <lineage>
        <taxon>Eukaryota</taxon>
        <taxon>Fungi</taxon>
        <taxon>Dikarya</taxon>
        <taxon>Ascomycota</taxon>
        <taxon>Pezizomycotina</taxon>
        <taxon>Sordariomycetes</taxon>
        <taxon>Hypocreomycetidae</taxon>
        <taxon>Hypocreales</taxon>
        <taxon>Clavicipitaceae</taxon>
        <taxon>Clavicipitaceae incertae sedis</taxon>
        <taxon>'Torrubiella' clade</taxon>
    </lineage>
</organism>
<keyword evidence="2" id="KW-0378">Hydrolase</keyword>
<name>A0A0A1SR29_9HYPO</name>
<proteinExistence type="inferred from homology"/>
<reference evidence="4 5" key="1">
    <citation type="journal article" date="2015" name="Genome Announc.">
        <title>Draft Genome Sequence and Gene Annotation of the Entomopathogenic Fungus Verticillium hemipterigenum.</title>
        <authorList>
            <person name="Horn F."/>
            <person name="Habel A."/>
            <person name="Scharf D.H."/>
            <person name="Dworschak J."/>
            <person name="Brakhage A.A."/>
            <person name="Guthke R."/>
            <person name="Hertweck C."/>
            <person name="Linde J."/>
        </authorList>
    </citation>
    <scope>NUCLEOTIDE SEQUENCE [LARGE SCALE GENOMIC DNA]</scope>
</reference>
<comment type="similarity">
    <text evidence="1">Belongs to the isochorismatase family.</text>
</comment>
<dbReference type="Gene3D" id="3.40.50.850">
    <property type="entry name" value="Isochorismatase-like"/>
    <property type="match status" value="1"/>
</dbReference>
<dbReference type="InterPro" id="IPR050272">
    <property type="entry name" value="Isochorismatase-like_hydrls"/>
</dbReference>
<evidence type="ECO:0000256" key="2">
    <source>
        <dbReference type="ARBA" id="ARBA00022801"/>
    </source>
</evidence>
<dbReference type="AlphaFoldDB" id="A0A0A1SR29"/>
<dbReference type="InterPro" id="IPR000868">
    <property type="entry name" value="Isochorismatase-like_dom"/>
</dbReference>
<feature type="domain" description="Isochorismatase-like" evidence="3">
    <location>
        <begin position="20"/>
        <end position="191"/>
    </location>
</feature>
<dbReference type="HOGENOM" id="CLU_068979_5_2_1"/>
<dbReference type="InterPro" id="IPR036380">
    <property type="entry name" value="Isochorismatase-like_sf"/>
</dbReference>
<keyword evidence="5" id="KW-1185">Reference proteome</keyword>
<dbReference type="Pfam" id="PF00857">
    <property type="entry name" value="Isochorismatase"/>
    <property type="match status" value="1"/>
</dbReference>
<evidence type="ECO:0000313" key="5">
    <source>
        <dbReference type="Proteomes" id="UP000039046"/>
    </source>
</evidence>
<evidence type="ECO:0000313" key="4">
    <source>
        <dbReference type="EMBL" id="CEJ82908.1"/>
    </source>
</evidence>
<evidence type="ECO:0000259" key="3">
    <source>
        <dbReference type="Pfam" id="PF00857"/>
    </source>
</evidence>
<dbReference type="SUPFAM" id="SSF52499">
    <property type="entry name" value="Isochorismatase-like hydrolases"/>
    <property type="match status" value="1"/>
</dbReference>
<dbReference type="OrthoDB" id="245563at2759"/>
<accession>A0A0A1SR29</accession>
<dbReference type="GO" id="GO:0016787">
    <property type="term" value="F:hydrolase activity"/>
    <property type="evidence" value="ECO:0007669"/>
    <property type="project" value="UniProtKB-KW"/>
</dbReference>
<protein>
    <recommendedName>
        <fullName evidence="3">Isochorismatase-like domain-containing protein</fullName>
    </recommendedName>
</protein>
<evidence type="ECO:0000256" key="1">
    <source>
        <dbReference type="ARBA" id="ARBA00006336"/>
    </source>
</evidence>